<dbReference type="InterPro" id="IPR051265">
    <property type="entry name" value="HIBADH-related_NP60_sf"/>
</dbReference>
<proteinExistence type="predicted"/>
<reference evidence="3 4" key="1">
    <citation type="submission" date="2018-12" db="EMBL/GenBank/DDBJ databases">
        <title>Bacillus yapensis draft genome sequence.</title>
        <authorList>
            <person name="Yu L."/>
            <person name="Xu X."/>
            <person name="Tang X."/>
        </authorList>
    </citation>
    <scope>NUCLEOTIDE SEQUENCE [LARGE SCALE GENOMIC DNA]</scope>
    <source>
        <strain evidence="3 4">XXST-01</strain>
    </source>
</reference>
<dbReference type="PANTHER" id="PTHR43580:SF2">
    <property type="entry name" value="CYTOKINE-LIKE NUCLEAR FACTOR N-PAC"/>
    <property type="match status" value="1"/>
</dbReference>
<keyword evidence="4" id="KW-1185">Reference proteome</keyword>
<dbReference type="Proteomes" id="UP000271374">
    <property type="component" value="Unassembled WGS sequence"/>
</dbReference>
<gene>
    <name evidence="3" type="ORF">EKG37_13685</name>
</gene>
<dbReference type="OrthoDB" id="4333at2"/>
<name>A0A431W3D5_9BACI</name>
<dbReference type="Gene3D" id="1.10.1040.10">
    <property type="entry name" value="N-(1-d-carboxylethyl)-l-norvaline Dehydrogenase, domain 2"/>
    <property type="match status" value="1"/>
</dbReference>
<dbReference type="InterPro" id="IPR013328">
    <property type="entry name" value="6PGD_dom2"/>
</dbReference>
<evidence type="ECO:0000259" key="2">
    <source>
        <dbReference type="Pfam" id="PF09130"/>
    </source>
</evidence>
<dbReference type="SUPFAM" id="SSF51735">
    <property type="entry name" value="NAD(P)-binding Rossmann-fold domains"/>
    <property type="match status" value="1"/>
</dbReference>
<dbReference type="InterPro" id="IPR008927">
    <property type="entry name" value="6-PGluconate_DH-like_C_sf"/>
</dbReference>
<feature type="domain" description="Pyrroline-5-carboxylate reductase catalytic N-terminal" evidence="1">
    <location>
        <begin position="6"/>
        <end position="99"/>
    </location>
</feature>
<dbReference type="SUPFAM" id="SSF48179">
    <property type="entry name" value="6-phosphogluconate dehydrogenase C-terminal domain-like"/>
    <property type="match status" value="1"/>
</dbReference>
<feature type="domain" description="Phosphogluconate dehydrogenase NAD-binding putative C-terminal" evidence="2">
    <location>
        <begin position="206"/>
        <end position="265"/>
    </location>
</feature>
<dbReference type="Gene3D" id="3.40.50.720">
    <property type="entry name" value="NAD(P)-binding Rossmann-like Domain"/>
    <property type="match status" value="1"/>
</dbReference>
<organism evidence="3 4">
    <name type="scientific">Bacillus yapensis</name>
    <dbReference type="NCBI Taxonomy" id="2492960"/>
    <lineage>
        <taxon>Bacteria</taxon>
        <taxon>Bacillati</taxon>
        <taxon>Bacillota</taxon>
        <taxon>Bacilli</taxon>
        <taxon>Bacillales</taxon>
        <taxon>Bacillaceae</taxon>
        <taxon>Bacillus</taxon>
    </lineage>
</organism>
<dbReference type="InterPro" id="IPR028939">
    <property type="entry name" value="P5C_Rdtase_cat_N"/>
</dbReference>
<evidence type="ECO:0000313" key="3">
    <source>
        <dbReference type="EMBL" id="RTR29950.1"/>
    </source>
</evidence>
<dbReference type="PANTHER" id="PTHR43580">
    <property type="entry name" value="OXIDOREDUCTASE GLYR1-RELATED"/>
    <property type="match status" value="1"/>
</dbReference>
<dbReference type="EMBL" id="RXNT01000011">
    <property type="protein sequence ID" value="RTR29950.1"/>
    <property type="molecule type" value="Genomic_DNA"/>
</dbReference>
<protein>
    <submittedName>
        <fullName evidence="3">NAD(P)-dependent oxidoreductase</fullName>
    </submittedName>
</protein>
<dbReference type="InterPro" id="IPR015814">
    <property type="entry name" value="Pgluconate_DH_NAD-bd_C"/>
</dbReference>
<evidence type="ECO:0000313" key="4">
    <source>
        <dbReference type="Proteomes" id="UP000271374"/>
    </source>
</evidence>
<dbReference type="InterPro" id="IPR036291">
    <property type="entry name" value="NAD(P)-bd_dom_sf"/>
</dbReference>
<accession>A0A431W3D5</accession>
<evidence type="ECO:0000259" key="1">
    <source>
        <dbReference type="Pfam" id="PF03807"/>
    </source>
</evidence>
<dbReference type="RefSeq" id="WP_126409226.1">
    <property type="nucleotide sequence ID" value="NZ_RXNT01000011.1"/>
</dbReference>
<sequence>MKSEIRLGFIGFGEVAQSISAGLMEVGFGDLFAYHYRGLHVSTKLQEQAKELGVRLVGTQNELTKECNIIFNVTRTSVARDTAFGIMPFLTKEHLYVDLNSTSPLVKREIAEVFDKQGLVFIDGVLMAPLPLTKHRVPIIASGAGADRLAEILKPLEMNIEVIEGSPGTASSIKMIRSMFMKGLATLLIETFVAAKQSGDGYEKIMGSIRQTMDTTPFDTLMERFLTGTAKHSGRRIGEMESALSYVSESGMVPVMTKATNDLLQMISTAKDAQDSFLLPSNQDELYSFYKNVFTEEENR</sequence>
<dbReference type="AlphaFoldDB" id="A0A431W3D5"/>
<comment type="caution">
    <text evidence="3">The sequence shown here is derived from an EMBL/GenBank/DDBJ whole genome shotgun (WGS) entry which is preliminary data.</text>
</comment>
<dbReference type="Pfam" id="PF09130">
    <property type="entry name" value="DUF1932"/>
    <property type="match status" value="1"/>
</dbReference>
<dbReference type="Pfam" id="PF03807">
    <property type="entry name" value="F420_oxidored"/>
    <property type="match status" value="1"/>
</dbReference>